<dbReference type="InterPro" id="IPR051384">
    <property type="entry name" value="Mth_GPCR"/>
</dbReference>
<comment type="caution">
    <text evidence="7">The sequence shown here is derived from an EMBL/GenBank/DDBJ whole genome shotgun (WGS) entry which is preliminary data.</text>
</comment>
<reference evidence="7" key="1">
    <citation type="submission" date="2021-02" db="EMBL/GenBank/DDBJ databases">
        <authorList>
            <person name="Steward A R."/>
        </authorList>
    </citation>
    <scope>NUCLEOTIDE SEQUENCE</scope>
</reference>
<dbReference type="PANTHER" id="PTHR47154:SF2">
    <property type="entry name" value="G-PROTEIN COUPLED RECEPTOR MTH-RELATED"/>
    <property type="match status" value="1"/>
</dbReference>
<proteinExistence type="predicted"/>
<feature type="transmembrane region" description="Helical" evidence="5">
    <location>
        <begin position="132"/>
        <end position="153"/>
    </location>
</feature>
<evidence type="ECO:0000256" key="5">
    <source>
        <dbReference type="SAM" id="Phobius"/>
    </source>
</evidence>
<sequence>MVLGRKQFLLKKCCPENFHVKTTCVINTIGNNNFSDVPVYDLNEDNSKFQVKEKFNSMFRVVANASITPGKEITNAQLYVNGLIITDNDVKKPSSFCLDYKENGNSTEIGFWLINNGTQHQEKPVKDLEQSYISITALLTSCVFLSLTILVYVFLPKLRNLKGKILLSCVISLLGAFLALATMQIVDISGATVPPSFCYSFFSFFYFFILSSFCWMNALSFMMWRDYRRMFDRMPRANNREIENKRYKNYIVYAWGVPMILTILLNVLDHAGLERFSWFMVPNIKKHGCFLLGYERLLYLDLPRLLLLIGNWYFFIITAYNIWGTFNDTKILNESALSLKKLLLVYVRLSVLMGISWVLEIVAQYICPIPHLPLFYVPLSSCAPYHKGPLLVYVKLSVLMGISWVLEIVAHLLPPSHLHPVWVVVDLYNGFIGVGFFMVLVCKKKIWNSLRLRWQHKGAYNTGYYSTRSKSSRLQHTQ</sequence>
<organism evidence="7 8">
    <name type="scientific">Pieris macdunnoughi</name>
    <dbReference type="NCBI Taxonomy" id="345717"/>
    <lineage>
        <taxon>Eukaryota</taxon>
        <taxon>Metazoa</taxon>
        <taxon>Ecdysozoa</taxon>
        <taxon>Arthropoda</taxon>
        <taxon>Hexapoda</taxon>
        <taxon>Insecta</taxon>
        <taxon>Pterygota</taxon>
        <taxon>Neoptera</taxon>
        <taxon>Endopterygota</taxon>
        <taxon>Lepidoptera</taxon>
        <taxon>Glossata</taxon>
        <taxon>Ditrysia</taxon>
        <taxon>Papilionoidea</taxon>
        <taxon>Pieridae</taxon>
        <taxon>Pierinae</taxon>
        <taxon>Pieris</taxon>
    </lineage>
</organism>
<evidence type="ECO:0000313" key="7">
    <source>
        <dbReference type="EMBL" id="CAF4932889.1"/>
    </source>
</evidence>
<dbReference type="PROSITE" id="PS50261">
    <property type="entry name" value="G_PROTEIN_RECEP_F2_4"/>
    <property type="match status" value="1"/>
</dbReference>
<dbReference type="AlphaFoldDB" id="A0A821X264"/>
<dbReference type="InterPro" id="IPR017981">
    <property type="entry name" value="GPCR_2-like_7TM"/>
</dbReference>
<dbReference type="OrthoDB" id="6930924at2759"/>
<accession>A0A821X264</accession>
<feature type="transmembrane region" description="Helical" evidence="5">
    <location>
        <begin position="205"/>
        <end position="224"/>
    </location>
</feature>
<feature type="transmembrane region" description="Helical" evidence="5">
    <location>
        <begin position="343"/>
        <end position="366"/>
    </location>
</feature>
<feature type="transmembrane region" description="Helical" evidence="5">
    <location>
        <begin position="165"/>
        <end position="185"/>
    </location>
</feature>
<evidence type="ECO:0000259" key="6">
    <source>
        <dbReference type="PROSITE" id="PS50261"/>
    </source>
</evidence>
<dbReference type="GO" id="GO:0007166">
    <property type="term" value="P:cell surface receptor signaling pathway"/>
    <property type="evidence" value="ECO:0007669"/>
    <property type="project" value="InterPro"/>
</dbReference>
<keyword evidence="2 5" id="KW-0812">Transmembrane</keyword>
<keyword evidence="8" id="KW-1185">Reference proteome</keyword>
<evidence type="ECO:0000256" key="2">
    <source>
        <dbReference type="ARBA" id="ARBA00022692"/>
    </source>
</evidence>
<keyword evidence="3 5" id="KW-1133">Transmembrane helix</keyword>
<feature type="transmembrane region" description="Helical" evidence="5">
    <location>
        <begin position="421"/>
        <end position="442"/>
    </location>
</feature>
<feature type="domain" description="G-protein coupled receptors family 2 profile 2" evidence="6">
    <location>
        <begin position="130"/>
        <end position="385"/>
    </location>
</feature>
<feature type="transmembrane region" description="Helical" evidence="5">
    <location>
        <begin position="305"/>
        <end position="323"/>
    </location>
</feature>
<evidence type="ECO:0000256" key="1">
    <source>
        <dbReference type="ARBA" id="ARBA00004141"/>
    </source>
</evidence>
<dbReference type="GO" id="GO:0008528">
    <property type="term" value="F:G protein-coupled peptide receptor activity"/>
    <property type="evidence" value="ECO:0007669"/>
    <property type="project" value="TreeGrafter"/>
</dbReference>
<dbReference type="Proteomes" id="UP000663880">
    <property type="component" value="Unassembled WGS sequence"/>
</dbReference>
<evidence type="ECO:0000256" key="4">
    <source>
        <dbReference type="ARBA" id="ARBA00023136"/>
    </source>
</evidence>
<keyword evidence="4 5" id="KW-0472">Membrane</keyword>
<comment type="subcellular location">
    <subcellularLocation>
        <location evidence="1">Membrane</location>
        <topology evidence="1">Multi-pass membrane protein</topology>
    </subcellularLocation>
</comment>
<dbReference type="GO" id="GO:0005886">
    <property type="term" value="C:plasma membrane"/>
    <property type="evidence" value="ECO:0007669"/>
    <property type="project" value="TreeGrafter"/>
</dbReference>
<name>A0A821X264_9NEOP</name>
<protein>
    <recommendedName>
        <fullName evidence="6">G-protein coupled receptors family 2 profile 2 domain-containing protein</fullName>
    </recommendedName>
</protein>
<dbReference type="PANTHER" id="PTHR47154">
    <property type="entry name" value="G-PROTEIN COUPLED RECEPTOR MTH-RELATED"/>
    <property type="match status" value="1"/>
</dbReference>
<dbReference type="Gene3D" id="1.20.1070.10">
    <property type="entry name" value="Rhodopsin 7-helix transmembrane proteins"/>
    <property type="match status" value="2"/>
</dbReference>
<evidence type="ECO:0000313" key="8">
    <source>
        <dbReference type="Proteomes" id="UP000663880"/>
    </source>
</evidence>
<gene>
    <name evidence="7" type="ORF">PMACD_LOCUS14014</name>
</gene>
<dbReference type="EMBL" id="CAJOBZ010000063">
    <property type="protein sequence ID" value="CAF4932889.1"/>
    <property type="molecule type" value="Genomic_DNA"/>
</dbReference>
<dbReference type="InterPro" id="IPR000832">
    <property type="entry name" value="GPCR_2_secretin-like"/>
</dbReference>
<dbReference type="Pfam" id="PF00002">
    <property type="entry name" value="7tm_2"/>
    <property type="match status" value="1"/>
</dbReference>
<evidence type="ECO:0000256" key="3">
    <source>
        <dbReference type="ARBA" id="ARBA00022989"/>
    </source>
</evidence>
<feature type="transmembrane region" description="Helical" evidence="5">
    <location>
        <begin position="250"/>
        <end position="268"/>
    </location>
</feature>